<evidence type="ECO:0000256" key="8">
    <source>
        <dbReference type="SAM" id="Phobius"/>
    </source>
</evidence>
<feature type="transmembrane region" description="Helical" evidence="8">
    <location>
        <begin position="197"/>
        <end position="230"/>
    </location>
</feature>
<dbReference type="InterPro" id="IPR039421">
    <property type="entry name" value="Type_1_exporter"/>
</dbReference>
<dbReference type="PROSITE" id="PS50893">
    <property type="entry name" value="ABC_TRANSPORTER_2"/>
    <property type="match status" value="1"/>
</dbReference>
<evidence type="ECO:0000256" key="1">
    <source>
        <dbReference type="ARBA" id="ARBA00004651"/>
    </source>
</evidence>
<dbReference type="Gene3D" id="3.40.50.300">
    <property type="entry name" value="P-loop containing nucleotide triphosphate hydrolases"/>
    <property type="match status" value="1"/>
</dbReference>
<keyword evidence="4 11" id="KW-0067">ATP-binding</keyword>
<feature type="compositionally biased region" description="Basic and acidic residues" evidence="7">
    <location>
        <begin position="90"/>
        <end position="102"/>
    </location>
</feature>
<evidence type="ECO:0000256" key="5">
    <source>
        <dbReference type="ARBA" id="ARBA00022989"/>
    </source>
</evidence>
<evidence type="ECO:0000259" key="10">
    <source>
        <dbReference type="PROSITE" id="PS50929"/>
    </source>
</evidence>
<evidence type="ECO:0000256" key="7">
    <source>
        <dbReference type="SAM" id="MobiDB-lite"/>
    </source>
</evidence>
<organism evidence="11 12">
    <name type="scientific">Chryseolinea lacunae</name>
    <dbReference type="NCBI Taxonomy" id="2801331"/>
    <lineage>
        <taxon>Bacteria</taxon>
        <taxon>Pseudomonadati</taxon>
        <taxon>Bacteroidota</taxon>
        <taxon>Cytophagia</taxon>
        <taxon>Cytophagales</taxon>
        <taxon>Fulvivirgaceae</taxon>
        <taxon>Chryseolinea</taxon>
    </lineage>
</organism>
<reference evidence="11 12" key="1">
    <citation type="submission" date="2021-01" db="EMBL/GenBank/DDBJ databases">
        <title>Chryseolinea sp. Jin1 Genome sequencing and assembly.</title>
        <authorList>
            <person name="Kim I."/>
        </authorList>
    </citation>
    <scope>NUCLEOTIDE SEQUENCE [LARGE SCALE GENOMIC DNA]</scope>
    <source>
        <strain evidence="11 12">Jin1</strain>
    </source>
</reference>
<evidence type="ECO:0000313" key="12">
    <source>
        <dbReference type="Proteomes" id="UP000613030"/>
    </source>
</evidence>
<keyword evidence="3" id="KW-0547">Nucleotide-binding</keyword>
<sequence length="671" mass="73892">MEKHTKRNAWSHLVQMVLPHRKQFIVIVCIGLLSTGANLVEPLIYREAINDVSGLFVRQAKEDVRAEAGSTNQTTPPDHIAQGHPKPARKVKEPHHAGHVAERSPQQALETLLWAVSLIFMVNVAGYILTLVGENLNVKLSCLVEQRFIENTFMHVLRLPLTFFSKRSSAAVAKQINQSEEVSAIVTGFSQEILPELISLVGILVIMFWQNVTLTLLAIAVIPVYLWIAWRSANRLETGLSTYYERWEDVSARMQDALTGIKTVKLSGAEQREADNLKKVSGEAYTEYINRTRLSNRYVFWQNTLMQISSALVLGYGGYLTLEHKLTPGDVVMFVSYLDRLYYPIDSLTSLWVNLQQNIASISRAFKLLDNGVEEKSGTDAAIGKGRIEFNDVHFQYTPEREILKGITFALEPGKITALVGSSGAGKTTTVDLLMKLYEPSAGSIAIDGMDLSAQSPSSIRKQIGMVAADGAIFRGTLADNIRYKRPEASGSEVMAAAVAAGMENTLRRLPEGLQTRVGEGGIGLSVGERQRIQIARVLVARPRILILDEATANLDYATEGEIQKTVEDLRTESTVIVIAHRYSMVRNADHVIVLSAGEVMEEGTPAELLAKGGWFASFASAAEGTEEDNTQEEADEETDDVAYAEEADDEDADEEEAEDTDGTEADETQS</sequence>
<dbReference type="PANTHER" id="PTHR24221:SF654">
    <property type="entry name" value="ATP-BINDING CASSETTE SUB-FAMILY B MEMBER 6"/>
    <property type="match status" value="1"/>
</dbReference>
<keyword evidence="12" id="KW-1185">Reference proteome</keyword>
<dbReference type="Pfam" id="PF00005">
    <property type="entry name" value="ABC_tran"/>
    <property type="match status" value="1"/>
</dbReference>
<dbReference type="PROSITE" id="PS50929">
    <property type="entry name" value="ABC_TM1F"/>
    <property type="match status" value="1"/>
</dbReference>
<dbReference type="PANTHER" id="PTHR24221">
    <property type="entry name" value="ATP-BINDING CASSETTE SUB-FAMILY B"/>
    <property type="match status" value="1"/>
</dbReference>
<dbReference type="InterPro" id="IPR011527">
    <property type="entry name" value="ABC1_TM_dom"/>
</dbReference>
<feature type="domain" description="ABC transporter" evidence="9">
    <location>
        <begin position="388"/>
        <end position="622"/>
    </location>
</feature>
<feature type="region of interest" description="Disordered" evidence="7">
    <location>
        <begin position="620"/>
        <end position="671"/>
    </location>
</feature>
<evidence type="ECO:0000256" key="6">
    <source>
        <dbReference type="ARBA" id="ARBA00023136"/>
    </source>
</evidence>
<dbReference type="InterPro" id="IPR003593">
    <property type="entry name" value="AAA+_ATPase"/>
</dbReference>
<protein>
    <submittedName>
        <fullName evidence="11">ABC transporter ATP-binding protein</fullName>
    </submittedName>
</protein>
<dbReference type="Gene3D" id="1.20.1560.10">
    <property type="entry name" value="ABC transporter type 1, transmembrane domain"/>
    <property type="match status" value="1"/>
</dbReference>
<feature type="domain" description="ABC transmembrane type-1" evidence="10">
    <location>
        <begin position="25"/>
        <end position="357"/>
    </location>
</feature>
<dbReference type="SUPFAM" id="SSF52540">
    <property type="entry name" value="P-loop containing nucleoside triphosphate hydrolases"/>
    <property type="match status" value="1"/>
</dbReference>
<dbReference type="InterPro" id="IPR017871">
    <property type="entry name" value="ABC_transporter-like_CS"/>
</dbReference>
<dbReference type="RefSeq" id="WP_202011250.1">
    <property type="nucleotide sequence ID" value="NZ_JAERRB010000005.1"/>
</dbReference>
<keyword evidence="6 8" id="KW-0472">Membrane</keyword>
<name>A0ABS1KTB3_9BACT</name>
<dbReference type="SMART" id="SM00382">
    <property type="entry name" value="AAA"/>
    <property type="match status" value="1"/>
</dbReference>
<evidence type="ECO:0000256" key="2">
    <source>
        <dbReference type="ARBA" id="ARBA00022692"/>
    </source>
</evidence>
<dbReference type="CDD" id="cd07346">
    <property type="entry name" value="ABC_6TM_exporters"/>
    <property type="match status" value="1"/>
</dbReference>
<keyword evidence="5 8" id="KW-1133">Transmembrane helix</keyword>
<comment type="caution">
    <text evidence="11">The sequence shown here is derived from an EMBL/GenBank/DDBJ whole genome shotgun (WGS) entry which is preliminary data.</text>
</comment>
<accession>A0ABS1KTB3</accession>
<evidence type="ECO:0000259" key="9">
    <source>
        <dbReference type="PROSITE" id="PS50893"/>
    </source>
</evidence>
<dbReference type="GO" id="GO:0005524">
    <property type="term" value="F:ATP binding"/>
    <property type="evidence" value="ECO:0007669"/>
    <property type="project" value="UniProtKB-KW"/>
</dbReference>
<feature type="compositionally biased region" description="Acidic residues" evidence="7">
    <location>
        <begin position="625"/>
        <end position="671"/>
    </location>
</feature>
<evidence type="ECO:0000313" key="11">
    <source>
        <dbReference type="EMBL" id="MBL0742713.1"/>
    </source>
</evidence>
<dbReference type="EMBL" id="JAERRB010000005">
    <property type="protein sequence ID" value="MBL0742713.1"/>
    <property type="molecule type" value="Genomic_DNA"/>
</dbReference>
<keyword evidence="2 8" id="KW-0812">Transmembrane</keyword>
<proteinExistence type="predicted"/>
<dbReference type="SUPFAM" id="SSF90123">
    <property type="entry name" value="ABC transporter transmembrane region"/>
    <property type="match status" value="1"/>
</dbReference>
<dbReference type="InterPro" id="IPR036640">
    <property type="entry name" value="ABC1_TM_sf"/>
</dbReference>
<evidence type="ECO:0000256" key="4">
    <source>
        <dbReference type="ARBA" id="ARBA00022840"/>
    </source>
</evidence>
<dbReference type="Pfam" id="PF00664">
    <property type="entry name" value="ABC_membrane"/>
    <property type="match status" value="1"/>
</dbReference>
<dbReference type="PROSITE" id="PS00211">
    <property type="entry name" value="ABC_TRANSPORTER_1"/>
    <property type="match status" value="1"/>
</dbReference>
<dbReference type="InterPro" id="IPR027417">
    <property type="entry name" value="P-loop_NTPase"/>
</dbReference>
<feature type="transmembrane region" description="Helical" evidence="8">
    <location>
        <begin position="112"/>
        <end position="132"/>
    </location>
</feature>
<gene>
    <name evidence="11" type="ORF">JI741_15920</name>
</gene>
<comment type="subcellular location">
    <subcellularLocation>
        <location evidence="1">Cell membrane</location>
        <topology evidence="1">Multi-pass membrane protein</topology>
    </subcellularLocation>
</comment>
<evidence type="ECO:0000256" key="3">
    <source>
        <dbReference type="ARBA" id="ARBA00022741"/>
    </source>
</evidence>
<dbReference type="InterPro" id="IPR003439">
    <property type="entry name" value="ABC_transporter-like_ATP-bd"/>
</dbReference>
<feature type="region of interest" description="Disordered" evidence="7">
    <location>
        <begin position="66"/>
        <end position="103"/>
    </location>
</feature>
<dbReference type="Proteomes" id="UP000613030">
    <property type="component" value="Unassembled WGS sequence"/>
</dbReference>